<dbReference type="EMBL" id="ASPP01043293">
    <property type="protein sequence ID" value="ETN99663.1"/>
    <property type="molecule type" value="Genomic_DNA"/>
</dbReference>
<dbReference type="Proteomes" id="UP000023152">
    <property type="component" value="Unassembled WGS sequence"/>
</dbReference>
<accession>X6LDN5</accession>
<organism evidence="1 2">
    <name type="scientific">Reticulomyxa filosa</name>
    <dbReference type="NCBI Taxonomy" id="46433"/>
    <lineage>
        <taxon>Eukaryota</taxon>
        <taxon>Sar</taxon>
        <taxon>Rhizaria</taxon>
        <taxon>Retaria</taxon>
        <taxon>Foraminifera</taxon>
        <taxon>Monothalamids</taxon>
        <taxon>Reticulomyxidae</taxon>
        <taxon>Reticulomyxa</taxon>
    </lineage>
</organism>
<keyword evidence="2" id="KW-1185">Reference proteome</keyword>
<name>X6LDN5_RETFI</name>
<gene>
    <name evidence="1" type="ORF">RFI_37807</name>
</gene>
<sequence>MLASQLQKIFPKINEEIISEALKLSSQNVKKTKDLLTRLTENTTNLRQQHHLMLLFKRFGNILEKATILQTWKNHKQIFADTELKLIEACATSNLNELKEENEIKISRKMCLHILWNILKYPKYIKYRQINEQALYNYLFQKCHTLSANLEKIFVDIKIWLQVIEFKKGNDGNWYYQYNKIQLLHLWKCYQSAINLQKMYFCVFTLLLIKQMI</sequence>
<protein>
    <recommendedName>
        <fullName evidence="3">CUE domain-containing protein</fullName>
    </recommendedName>
</protein>
<proteinExistence type="predicted"/>
<comment type="caution">
    <text evidence="1">The sequence shown here is derived from an EMBL/GenBank/DDBJ whole genome shotgun (WGS) entry which is preliminary data.</text>
</comment>
<evidence type="ECO:0008006" key="3">
    <source>
        <dbReference type="Google" id="ProtNLM"/>
    </source>
</evidence>
<dbReference type="AlphaFoldDB" id="X6LDN5"/>
<reference evidence="1 2" key="1">
    <citation type="journal article" date="2013" name="Curr. Biol.">
        <title>The Genome of the Foraminiferan Reticulomyxa filosa.</title>
        <authorList>
            <person name="Glockner G."/>
            <person name="Hulsmann N."/>
            <person name="Schleicher M."/>
            <person name="Noegel A.A."/>
            <person name="Eichinger L."/>
            <person name="Gallinger C."/>
            <person name="Pawlowski J."/>
            <person name="Sierra R."/>
            <person name="Euteneuer U."/>
            <person name="Pillet L."/>
            <person name="Moustafa A."/>
            <person name="Platzer M."/>
            <person name="Groth M."/>
            <person name="Szafranski K."/>
            <person name="Schliwa M."/>
        </authorList>
    </citation>
    <scope>NUCLEOTIDE SEQUENCE [LARGE SCALE GENOMIC DNA]</scope>
</reference>
<evidence type="ECO:0000313" key="1">
    <source>
        <dbReference type="EMBL" id="ETN99663.1"/>
    </source>
</evidence>
<evidence type="ECO:0000313" key="2">
    <source>
        <dbReference type="Proteomes" id="UP000023152"/>
    </source>
</evidence>